<evidence type="ECO:0000313" key="2">
    <source>
        <dbReference type="EMBL" id="PIP39628.1"/>
    </source>
</evidence>
<evidence type="ECO:0000313" key="3">
    <source>
        <dbReference type="Proteomes" id="UP000231067"/>
    </source>
</evidence>
<evidence type="ECO:0000256" key="1">
    <source>
        <dbReference type="SAM" id="Phobius"/>
    </source>
</evidence>
<keyword evidence="1" id="KW-0812">Transmembrane</keyword>
<dbReference type="Proteomes" id="UP000231067">
    <property type="component" value="Unassembled WGS sequence"/>
</dbReference>
<dbReference type="EMBL" id="PCSH01000160">
    <property type="protein sequence ID" value="PIP39628.1"/>
    <property type="molecule type" value="Genomic_DNA"/>
</dbReference>
<proteinExistence type="predicted"/>
<name>A0A2H0A599_9BACT</name>
<dbReference type="AlphaFoldDB" id="A0A2H0A599"/>
<keyword evidence="1" id="KW-1133">Transmembrane helix</keyword>
<sequence>MICPHCGYEKNTEDALCCNLCHVVFHKKNKQEIPATVDTISAKGVTSFDNLPDELKTILLKEKDDVFRKSDNLIIEPKKMMIIGIVAAFILLLIGGMAVLLPSMKTMLTKGQG</sequence>
<reference evidence="2 3" key="1">
    <citation type="submission" date="2017-09" db="EMBL/GenBank/DDBJ databases">
        <title>Depth-based differentiation of microbial function through sediment-hosted aquifers and enrichment of novel symbionts in the deep terrestrial subsurface.</title>
        <authorList>
            <person name="Probst A.J."/>
            <person name="Ladd B."/>
            <person name="Jarett J.K."/>
            <person name="Geller-Mcgrath D.E."/>
            <person name="Sieber C.M."/>
            <person name="Emerson J.B."/>
            <person name="Anantharaman K."/>
            <person name="Thomas B.C."/>
            <person name="Malmstrom R."/>
            <person name="Stieglmeier M."/>
            <person name="Klingl A."/>
            <person name="Woyke T."/>
            <person name="Ryan C.M."/>
            <person name="Banfield J.F."/>
        </authorList>
    </citation>
    <scope>NUCLEOTIDE SEQUENCE [LARGE SCALE GENOMIC DNA]</scope>
    <source>
        <strain evidence="2">CG23_combo_of_CG06-09_8_20_14_all_40_23</strain>
    </source>
</reference>
<keyword evidence="1" id="KW-0472">Membrane</keyword>
<comment type="caution">
    <text evidence="2">The sequence shown here is derived from an EMBL/GenBank/DDBJ whole genome shotgun (WGS) entry which is preliminary data.</text>
</comment>
<protein>
    <submittedName>
        <fullName evidence="2">Uncharacterized protein</fullName>
    </submittedName>
</protein>
<feature type="transmembrane region" description="Helical" evidence="1">
    <location>
        <begin position="80"/>
        <end position="101"/>
    </location>
</feature>
<gene>
    <name evidence="2" type="ORF">COX18_09510</name>
</gene>
<organism evidence="2 3">
    <name type="scientific">Candidatus Desantisbacteria bacterium CG23_combo_of_CG06-09_8_20_14_all_40_23</name>
    <dbReference type="NCBI Taxonomy" id="1974550"/>
    <lineage>
        <taxon>Bacteria</taxon>
        <taxon>Candidatus Desantisiibacteriota</taxon>
    </lineage>
</organism>
<accession>A0A2H0A599</accession>